<dbReference type="Proteomes" id="UP000290289">
    <property type="component" value="Chromosome 2"/>
</dbReference>
<dbReference type="Pfam" id="PF00226">
    <property type="entry name" value="DnaJ"/>
    <property type="match status" value="1"/>
</dbReference>
<keyword evidence="3" id="KW-1185">Reference proteome</keyword>
<dbReference type="EMBL" id="RDQH01000328">
    <property type="protein sequence ID" value="RXI06544.1"/>
    <property type="molecule type" value="Genomic_DNA"/>
</dbReference>
<dbReference type="PROSITE" id="PS50076">
    <property type="entry name" value="DNAJ_2"/>
    <property type="match status" value="1"/>
</dbReference>
<evidence type="ECO:0000313" key="2">
    <source>
        <dbReference type="EMBL" id="RXI06544.1"/>
    </source>
</evidence>
<dbReference type="InterPro" id="IPR036869">
    <property type="entry name" value="J_dom_sf"/>
</dbReference>
<gene>
    <name evidence="2" type="ORF">DVH24_025680</name>
</gene>
<proteinExistence type="predicted"/>
<organism evidence="2 3">
    <name type="scientific">Malus domestica</name>
    <name type="common">Apple</name>
    <name type="synonym">Pyrus malus</name>
    <dbReference type="NCBI Taxonomy" id="3750"/>
    <lineage>
        <taxon>Eukaryota</taxon>
        <taxon>Viridiplantae</taxon>
        <taxon>Streptophyta</taxon>
        <taxon>Embryophyta</taxon>
        <taxon>Tracheophyta</taxon>
        <taxon>Spermatophyta</taxon>
        <taxon>Magnoliopsida</taxon>
        <taxon>eudicotyledons</taxon>
        <taxon>Gunneridae</taxon>
        <taxon>Pentapetalae</taxon>
        <taxon>rosids</taxon>
        <taxon>fabids</taxon>
        <taxon>Rosales</taxon>
        <taxon>Rosaceae</taxon>
        <taxon>Amygdaloideae</taxon>
        <taxon>Maleae</taxon>
        <taxon>Malus</taxon>
    </lineage>
</organism>
<dbReference type="PRINTS" id="PR00625">
    <property type="entry name" value="JDOMAIN"/>
</dbReference>
<evidence type="ECO:0000313" key="3">
    <source>
        <dbReference type="Proteomes" id="UP000290289"/>
    </source>
</evidence>
<feature type="domain" description="J" evidence="1">
    <location>
        <begin position="90"/>
        <end position="163"/>
    </location>
</feature>
<accession>A0A498KJG7</accession>
<dbReference type="PANTHER" id="PTHR45432">
    <property type="entry name" value="CHAPERONE PROTEIN DNAJ 11, CHLOROPLASTIC-LIKE"/>
    <property type="match status" value="1"/>
</dbReference>
<dbReference type="InterPro" id="IPR001623">
    <property type="entry name" value="DnaJ_domain"/>
</dbReference>
<dbReference type="PANTHER" id="PTHR45432:SF2">
    <property type="entry name" value="CHAPERONE PROTEIN DNAJ 11, CHLOROPLASTIC"/>
    <property type="match status" value="1"/>
</dbReference>
<evidence type="ECO:0000259" key="1">
    <source>
        <dbReference type="PROSITE" id="PS50076"/>
    </source>
</evidence>
<name>A0A498KJG7_MALDO</name>
<dbReference type="STRING" id="3750.A0A498KJG7"/>
<dbReference type="SMART" id="SM00271">
    <property type="entry name" value="DnaJ"/>
    <property type="match status" value="1"/>
</dbReference>
<comment type="caution">
    <text evidence="2">The sequence shown here is derived from an EMBL/GenBank/DDBJ whole genome shotgun (WGS) entry which is preliminary data.</text>
</comment>
<dbReference type="Gene3D" id="1.10.287.110">
    <property type="entry name" value="DnaJ domain"/>
    <property type="match status" value="1"/>
</dbReference>
<sequence>MFGALKLCGTAAPAGQKWAKFWFRAPPWNGFFYPVEHKIRSLSHYLSLSVSSFFLLTSIRHFRVLNFQIKAFSAQAFTEAKPRHGASAVSLYEVLRVTADASPTEIKSAYWSLAKQYHPDVSQSKSDGRISFRFTTPMPRCPIWQPGISPRFITPRCLIRQPGISPRFTTPRYPDSHIVGFRTDRFRTESHRRVSQSFTFRPTHTKRRTEQPTCFILHVPNIHGTFVPSCPVPSRSVPSAYQTLP</sequence>
<dbReference type="CDD" id="cd06257">
    <property type="entry name" value="DnaJ"/>
    <property type="match status" value="1"/>
</dbReference>
<dbReference type="AlphaFoldDB" id="A0A498KJG7"/>
<dbReference type="SUPFAM" id="SSF46565">
    <property type="entry name" value="Chaperone J-domain"/>
    <property type="match status" value="1"/>
</dbReference>
<protein>
    <recommendedName>
        <fullName evidence="1">J domain-containing protein</fullName>
    </recommendedName>
</protein>
<reference evidence="2 3" key="1">
    <citation type="submission" date="2018-10" db="EMBL/GenBank/DDBJ databases">
        <title>A high-quality apple genome assembly.</title>
        <authorList>
            <person name="Hu J."/>
        </authorList>
    </citation>
    <scope>NUCLEOTIDE SEQUENCE [LARGE SCALE GENOMIC DNA]</scope>
    <source>
        <strain evidence="3">cv. HFTH1</strain>
        <tissue evidence="2">Young leaf</tissue>
    </source>
</reference>